<organism evidence="2 3">
    <name type="scientific">Delitschia confertaspora ATCC 74209</name>
    <dbReference type="NCBI Taxonomy" id="1513339"/>
    <lineage>
        <taxon>Eukaryota</taxon>
        <taxon>Fungi</taxon>
        <taxon>Dikarya</taxon>
        <taxon>Ascomycota</taxon>
        <taxon>Pezizomycotina</taxon>
        <taxon>Dothideomycetes</taxon>
        <taxon>Pleosporomycetidae</taxon>
        <taxon>Pleosporales</taxon>
        <taxon>Delitschiaceae</taxon>
        <taxon>Delitschia</taxon>
    </lineage>
</organism>
<dbReference type="Proteomes" id="UP000799536">
    <property type="component" value="Unassembled WGS sequence"/>
</dbReference>
<comment type="caution">
    <text evidence="2">The sequence shown here is derived from an EMBL/GenBank/DDBJ whole genome shotgun (WGS) entry which is preliminary data.</text>
</comment>
<name>A0A9P4JBZ6_9PLEO</name>
<evidence type="ECO:0000313" key="2">
    <source>
        <dbReference type="EMBL" id="KAF2196682.1"/>
    </source>
</evidence>
<gene>
    <name evidence="2" type="ORF">GQ43DRAFT_243557</name>
</gene>
<feature type="compositionally biased region" description="Basic and acidic residues" evidence="1">
    <location>
        <begin position="412"/>
        <end position="458"/>
    </location>
</feature>
<feature type="compositionally biased region" description="Basic and acidic residues" evidence="1">
    <location>
        <begin position="42"/>
        <end position="60"/>
    </location>
</feature>
<keyword evidence="3" id="KW-1185">Reference proteome</keyword>
<dbReference type="OrthoDB" id="3795190at2759"/>
<feature type="compositionally biased region" description="Polar residues" evidence="1">
    <location>
        <begin position="1"/>
        <end position="12"/>
    </location>
</feature>
<proteinExistence type="predicted"/>
<feature type="compositionally biased region" description="Pro residues" evidence="1">
    <location>
        <begin position="237"/>
        <end position="251"/>
    </location>
</feature>
<feature type="compositionally biased region" description="Low complexity" evidence="1">
    <location>
        <begin position="285"/>
        <end position="299"/>
    </location>
</feature>
<feature type="region of interest" description="Disordered" evidence="1">
    <location>
        <begin position="1"/>
        <end position="80"/>
    </location>
</feature>
<sequence length="517" mass="56228">MASTIKSNTTSAPPQPSPLARRTSPFMDPRTPPCTPSQTSKLWDKYEKSAVERAKSREKSPSPPPLSAKDSPSLRPLDSGRFSSGTVLDIIKSYDPYASPRMPATTLANSSAAPGPKFDFGFPVPGGQHAATGAPFPARSASAGIALCKTCKRSITIASGICEKCKKTIVVSSRNDATTLGHTTPPLSPSRRNFASIDLAKLHRQESANSTPMQSRSSSPSRKQCQPDPPIRLSSLRPPPPPLPTSSPPSPTATDAPRSRKTSLNYPHEPLLRTQVKTTSRKQYPSTAAPSTPARTSTSSHHRSSTSRRSSSIAHIITPPSTNYPSPTTAYLPSQYSSRHKTHISETPSDLAAQYPYGSSYAYASYSSPTSPNSVWGASYQLQNTISVWEDWDDDEGEEGEKVGLVGRLRVWRERRSGEGGDESRRGSEERDVRKHKEGKEKEKENGNGAEKEKESRSKTKSQSKKSSNQKEFSKQKERERVSSRDSSVEKDGSGHRRKRTGTFLRVVSCGGCGNAD</sequence>
<feature type="region of interest" description="Disordered" evidence="1">
    <location>
        <begin position="203"/>
        <end position="329"/>
    </location>
</feature>
<evidence type="ECO:0000313" key="3">
    <source>
        <dbReference type="Proteomes" id="UP000799536"/>
    </source>
</evidence>
<accession>A0A9P4JBZ6</accession>
<dbReference type="AlphaFoldDB" id="A0A9P4JBZ6"/>
<protein>
    <submittedName>
        <fullName evidence="2">Uncharacterized protein</fullName>
    </submittedName>
</protein>
<feature type="compositionally biased region" description="Basic and acidic residues" evidence="1">
    <location>
        <begin position="472"/>
        <end position="495"/>
    </location>
</feature>
<dbReference type="EMBL" id="ML994342">
    <property type="protein sequence ID" value="KAF2196682.1"/>
    <property type="molecule type" value="Genomic_DNA"/>
</dbReference>
<reference evidence="2" key="1">
    <citation type="journal article" date="2020" name="Stud. Mycol.">
        <title>101 Dothideomycetes genomes: a test case for predicting lifestyles and emergence of pathogens.</title>
        <authorList>
            <person name="Haridas S."/>
            <person name="Albert R."/>
            <person name="Binder M."/>
            <person name="Bloem J."/>
            <person name="Labutti K."/>
            <person name="Salamov A."/>
            <person name="Andreopoulos B."/>
            <person name="Baker S."/>
            <person name="Barry K."/>
            <person name="Bills G."/>
            <person name="Bluhm B."/>
            <person name="Cannon C."/>
            <person name="Castanera R."/>
            <person name="Culley D."/>
            <person name="Daum C."/>
            <person name="Ezra D."/>
            <person name="Gonzalez J."/>
            <person name="Henrissat B."/>
            <person name="Kuo A."/>
            <person name="Liang C."/>
            <person name="Lipzen A."/>
            <person name="Lutzoni F."/>
            <person name="Magnuson J."/>
            <person name="Mondo S."/>
            <person name="Nolan M."/>
            <person name="Ohm R."/>
            <person name="Pangilinan J."/>
            <person name="Park H.-J."/>
            <person name="Ramirez L."/>
            <person name="Alfaro M."/>
            <person name="Sun H."/>
            <person name="Tritt A."/>
            <person name="Yoshinaga Y."/>
            <person name="Zwiers L.-H."/>
            <person name="Turgeon B."/>
            <person name="Goodwin S."/>
            <person name="Spatafora J."/>
            <person name="Crous P."/>
            <person name="Grigoriev I."/>
        </authorList>
    </citation>
    <scope>NUCLEOTIDE SEQUENCE</scope>
    <source>
        <strain evidence="2">ATCC 74209</strain>
    </source>
</reference>
<feature type="compositionally biased region" description="Low complexity" evidence="1">
    <location>
        <begin position="307"/>
        <end position="329"/>
    </location>
</feature>
<evidence type="ECO:0000256" key="1">
    <source>
        <dbReference type="SAM" id="MobiDB-lite"/>
    </source>
</evidence>
<feature type="region of interest" description="Disordered" evidence="1">
    <location>
        <begin position="412"/>
        <end position="517"/>
    </location>
</feature>
<feature type="compositionally biased region" description="Polar residues" evidence="1">
    <location>
        <begin position="275"/>
        <end position="284"/>
    </location>
</feature>